<name>A0A2A2IFA8_9BACI</name>
<evidence type="ECO:0000256" key="3">
    <source>
        <dbReference type="ARBA" id="ARBA00022729"/>
    </source>
</evidence>
<dbReference type="GO" id="GO:0030288">
    <property type="term" value="C:outer membrane-bounded periplasmic space"/>
    <property type="evidence" value="ECO:0007669"/>
    <property type="project" value="TreeGrafter"/>
</dbReference>
<dbReference type="Proteomes" id="UP000218887">
    <property type="component" value="Unassembled WGS sequence"/>
</dbReference>
<dbReference type="GO" id="GO:0000166">
    <property type="term" value="F:nucleotide binding"/>
    <property type="evidence" value="ECO:0007669"/>
    <property type="project" value="UniProtKB-KW"/>
</dbReference>
<evidence type="ECO:0000256" key="2">
    <source>
        <dbReference type="ARBA" id="ARBA00022723"/>
    </source>
</evidence>
<keyword evidence="5" id="KW-0378">Hydrolase</keyword>
<dbReference type="AlphaFoldDB" id="A0A2A2IFA8"/>
<protein>
    <submittedName>
        <fullName evidence="8">Bifunctional metallophosphatase/5'-nucleotidase</fullName>
    </submittedName>
</protein>
<dbReference type="RefSeq" id="WP_095654657.1">
    <property type="nucleotide sequence ID" value="NZ_NPOA01000003.1"/>
</dbReference>
<dbReference type="PANTHER" id="PTHR11575">
    <property type="entry name" value="5'-NUCLEOTIDASE-RELATED"/>
    <property type="match status" value="1"/>
</dbReference>
<dbReference type="EMBL" id="NPOA01000003">
    <property type="protein sequence ID" value="PAV30691.1"/>
    <property type="molecule type" value="Genomic_DNA"/>
</dbReference>
<evidence type="ECO:0000256" key="4">
    <source>
        <dbReference type="ARBA" id="ARBA00022741"/>
    </source>
</evidence>
<feature type="domain" description="Calcineurin-like phosphoesterase" evidence="6">
    <location>
        <begin position="9"/>
        <end position="242"/>
    </location>
</feature>
<evidence type="ECO:0000256" key="5">
    <source>
        <dbReference type="RuleBase" id="RU362119"/>
    </source>
</evidence>
<evidence type="ECO:0000313" key="9">
    <source>
        <dbReference type="Proteomes" id="UP000218887"/>
    </source>
</evidence>
<comment type="similarity">
    <text evidence="1 5">Belongs to the 5'-nucleotidase family.</text>
</comment>
<dbReference type="GO" id="GO:0046872">
    <property type="term" value="F:metal ion binding"/>
    <property type="evidence" value="ECO:0007669"/>
    <property type="project" value="UniProtKB-KW"/>
</dbReference>
<feature type="domain" description="5'-Nucleotidase C-terminal" evidence="7">
    <location>
        <begin position="330"/>
        <end position="487"/>
    </location>
</feature>
<dbReference type="Gene3D" id="3.60.21.10">
    <property type="match status" value="1"/>
</dbReference>
<dbReference type="InterPro" id="IPR036907">
    <property type="entry name" value="5'-Nucleotdase_C_sf"/>
</dbReference>
<comment type="caution">
    <text evidence="8">The sequence shown here is derived from an EMBL/GenBank/DDBJ whole genome shotgun (WGS) entry which is preliminary data.</text>
</comment>
<dbReference type="InterPro" id="IPR041827">
    <property type="entry name" value="CpdB_N"/>
</dbReference>
<evidence type="ECO:0000313" key="8">
    <source>
        <dbReference type="EMBL" id="PAV30691.1"/>
    </source>
</evidence>
<accession>A0A2A2IFA8</accession>
<keyword evidence="9" id="KW-1185">Reference proteome</keyword>
<evidence type="ECO:0000259" key="6">
    <source>
        <dbReference type="Pfam" id="PF00149"/>
    </source>
</evidence>
<proteinExistence type="inferred from homology"/>
<dbReference type="PRINTS" id="PR01607">
    <property type="entry name" value="APYRASEFAMLY"/>
</dbReference>
<dbReference type="SUPFAM" id="SSF56300">
    <property type="entry name" value="Metallo-dependent phosphatases"/>
    <property type="match status" value="1"/>
</dbReference>
<keyword evidence="2" id="KW-0479">Metal-binding</keyword>
<dbReference type="GO" id="GO:0016787">
    <property type="term" value="F:hydrolase activity"/>
    <property type="evidence" value="ECO:0007669"/>
    <property type="project" value="UniProtKB-KW"/>
</dbReference>
<dbReference type="Pfam" id="PF00149">
    <property type="entry name" value="Metallophos"/>
    <property type="match status" value="1"/>
</dbReference>
<gene>
    <name evidence="8" type="ORF">CIL05_06205</name>
</gene>
<dbReference type="CDD" id="cd07410">
    <property type="entry name" value="MPP_CpdB_N"/>
    <property type="match status" value="1"/>
</dbReference>
<dbReference type="PANTHER" id="PTHR11575:SF6">
    <property type="entry name" value="2',3'-CYCLIC-NUCLEOTIDE 2'-PHOSPHODIESTERASE_3'-NUCLEOTIDASE"/>
    <property type="match status" value="1"/>
</dbReference>
<dbReference type="InterPro" id="IPR029052">
    <property type="entry name" value="Metallo-depent_PP-like"/>
</dbReference>
<dbReference type="Gene3D" id="3.90.780.10">
    <property type="entry name" value="5'-Nucleotidase, C-terminal domain"/>
    <property type="match status" value="1"/>
</dbReference>
<evidence type="ECO:0000256" key="1">
    <source>
        <dbReference type="ARBA" id="ARBA00006654"/>
    </source>
</evidence>
<reference evidence="8 9" key="1">
    <citation type="submission" date="2017-08" db="EMBL/GenBank/DDBJ databases">
        <title>Virgibacillus indicus sp. nov. and Virgibacillus profoundi sp. nov, two moderately halophilic bacteria isolated from marine sediment by using the Microfluidic Streak Plate.</title>
        <authorList>
            <person name="Xu B."/>
            <person name="Hu B."/>
            <person name="Wang J."/>
            <person name="Zhu Y."/>
            <person name="Huang L."/>
            <person name="Du W."/>
            <person name="Huang Y."/>
        </authorList>
    </citation>
    <scope>NUCLEOTIDE SEQUENCE [LARGE SCALE GENOMIC DNA]</scope>
    <source>
        <strain evidence="8 9">IO3-P3-H5</strain>
    </source>
</reference>
<dbReference type="OrthoDB" id="9775118at2"/>
<keyword evidence="4 5" id="KW-0547">Nucleotide-binding</keyword>
<dbReference type="InterPro" id="IPR006179">
    <property type="entry name" value="5_nucleotidase/apyrase"/>
</dbReference>
<organism evidence="8 9">
    <name type="scientific">Virgibacillus profundi</name>
    <dbReference type="NCBI Taxonomy" id="2024555"/>
    <lineage>
        <taxon>Bacteria</taxon>
        <taxon>Bacillati</taxon>
        <taxon>Bacillota</taxon>
        <taxon>Bacilli</taxon>
        <taxon>Bacillales</taxon>
        <taxon>Bacillaceae</taxon>
        <taxon>Virgibacillus</taxon>
    </lineage>
</organism>
<dbReference type="GO" id="GO:0009166">
    <property type="term" value="P:nucleotide catabolic process"/>
    <property type="evidence" value="ECO:0007669"/>
    <property type="project" value="InterPro"/>
</dbReference>
<dbReference type="InterPro" id="IPR008334">
    <property type="entry name" value="5'-Nucleotdase_C"/>
</dbReference>
<evidence type="ECO:0000259" key="7">
    <source>
        <dbReference type="Pfam" id="PF02872"/>
    </source>
</evidence>
<dbReference type="InterPro" id="IPR004843">
    <property type="entry name" value="Calcineurin-like_PHP"/>
</dbReference>
<sequence>MKLNTAKIKLLYTSDVHGNAMPILYGSNETADIGLTKYATIVKQIRKENEHVIVLDNGDLIQGTPLMTHYVKEHTEKENPMIGIMNRIGIDAGVIGNHEFNFGAEILSDAINQSNFPWLSANILNENTGKPKFGPPYIIKTLDNGIKVAIVGITTHYIPNWESTDHIKGIQFADAFSTIQKWVKHIRDAESPDVVIASYHGGFEKDIETGEPTEALTGENQGYDICEQIDGIDVLLTGHQHRKLIGTINDVLVIQPGNNGSNYGEIDIELHSDENDWEIYEKHAFIHTLDNVESDPEIMSYMEELEAFTQKWLDQPIGYIEGDMSISNPLQARISKHPFIEFIQKVQMDVSGVDISVSSLLNNSSEGFGSVVTMRDVVSNYMYPNTLVVLELSGKDIKDALEKSAEYFVLGKDGEIEVNPAYVAPKPQHYNYDMWEGINYSINLANPFGARVENITYHGKALKENEFYHVVLNNYRASGGGNYEMFKGKTVVKEIQKDAVELIRSYFEKHATVPATAVNNFVIKTK</sequence>
<dbReference type="Pfam" id="PF02872">
    <property type="entry name" value="5_nucleotid_C"/>
    <property type="match status" value="1"/>
</dbReference>
<dbReference type="SUPFAM" id="SSF55816">
    <property type="entry name" value="5'-nucleotidase (syn. UDP-sugar hydrolase), C-terminal domain"/>
    <property type="match status" value="1"/>
</dbReference>
<keyword evidence="3" id="KW-0732">Signal</keyword>